<keyword evidence="4" id="KW-1185">Reference proteome</keyword>
<comment type="caution">
    <text evidence="3">The sequence shown here is derived from an EMBL/GenBank/DDBJ whole genome shotgun (WGS) entry which is preliminary data.</text>
</comment>
<protein>
    <recommendedName>
        <fullName evidence="5">Transglycosylase-like protein with SLT domain</fullName>
    </recommendedName>
</protein>
<evidence type="ECO:0008006" key="5">
    <source>
        <dbReference type="Google" id="ProtNLM"/>
    </source>
</evidence>
<dbReference type="RefSeq" id="WP_240795855.1">
    <property type="nucleotide sequence ID" value="NZ_BAABCI010000029.1"/>
</dbReference>
<evidence type="ECO:0000313" key="3">
    <source>
        <dbReference type="EMBL" id="TQJ14500.1"/>
    </source>
</evidence>
<sequence>MHTTQKTKLLSTLALLAIAAPAQAMQPIDKGPSSTPLRPVEISVSRSSARPVMLAPAAQALPLVQSTPVVIVPTPTTVPARPAPAAKTPTQKSKTRAPSAATPAQPTKDTSAPNPKPVEKAAPVPAGSARSIAQSMLSSYGWGQDQFGCLDRLWTRESGWAHTATNPSSGAYGIPQSLPGSKMASAGADWRTNPATQITWGLTYIKGRYGSPCGAWAHSEAVNWY</sequence>
<feature type="compositionally biased region" description="Polar residues" evidence="1">
    <location>
        <begin position="102"/>
        <end position="111"/>
    </location>
</feature>
<evidence type="ECO:0000256" key="1">
    <source>
        <dbReference type="SAM" id="MobiDB-lite"/>
    </source>
</evidence>
<evidence type="ECO:0000256" key="2">
    <source>
        <dbReference type="SAM" id="SignalP"/>
    </source>
</evidence>
<evidence type="ECO:0000313" key="4">
    <source>
        <dbReference type="Proteomes" id="UP000320806"/>
    </source>
</evidence>
<feature type="signal peptide" evidence="2">
    <location>
        <begin position="1"/>
        <end position="24"/>
    </location>
</feature>
<dbReference type="Proteomes" id="UP000320806">
    <property type="component" value="Unassembled WGS sequence"/>
</dbReference>
<dbReference type="EMBL" id="VFMO01000001">
    <property type="protein sequence ID" value="TQJ14500.1"/>
    <property type="molecule type" value="Genomic_DNA"/>
</dbReference>
<dbReference type="InterPro" id="IPR023346">
    <property type="entry name" value="Lysozyme-like_dom_sf"/>
</dbReference>
<feature type="chain" id="PRO_5021941580" description="Transglycosylase-like protein with SLT domain" evidence="2">
    <location>
        <begin position="25"/>
        <end position="225"/>
    </location>
</feature>
<name>A0A542EGP9_9MICO</name>
<accession>A0A542EGP9</accession>
<gene>
    <name evidence="3" type="ORF">FB459_1967</name>
</gene>
<proteinExistence type="predicted"/>
<feature type="compositionally biased region" description="Low complexity" evidence="1">
    <location>
        <begin position="75"/>
        <end position="90"/>
    </location>
</feature>
<reference evidence="3 4" key="1">
    <citation type="submission" date="2019-06" db="EMBL/GenBank/DDBJ databases">
        <title>Sequencing the genomes of 1000 actinobacteria strains.</title>
        <authorList>
            <person name="Klenk H.-P."/>
        </authorList>
    </citation>
    <scope>NUCLEOTIDE SEQUENCE [LARGE SCALE GENOMIC DNA]</scope>
    <source>
        <strain evidence="3 4">DSM 19828</strain>
    </source>
</reference>
<organism evidence="3 4">
    <name type="scientific">Yimella lutea</name>
    <dbReference type="NCBI Taxonomy" id="587872"/>
    <lineage>
        <taxon>Bacteria</taxon>
        <taxon>Bacillati</taxon>
        <taxon>Actinomycetota</taxon>
        <taxon>Actinomycetes</taxon>
        <taxon>Micrococcales</taxon>
        <taxon>Dermacoccaceae</taxon>
        <taxon>Yimella</taxon>
    </lineage>
</organism>
<feature type="region of interest" description="Disordered" evidence="1">
    <location>
        <begin position="75"/>
        <end position="127"/>
    </location>
</feature>
<dbReference type="AlphaFoldDB" id="A0A542EGP9"/>
<keyword evidence="2" id="KW-0732">Signal</keyword>
<dbReference type="SUPFAM" id="SSF53955">
    <property type="entry name" value="Lysozyme-like"/>
    <property type="match status" value="1"/>
</dbReference>